<gene>
    <name evidence="2" type="ORF">Glove_168g163</name>
</gene>
<proteinExistence type="inferred from homology"/>
<dbReference type="InterPro" id="IPR011990">
    <property type="entry name" value="TPR-like_helical_dom_sf"/>
</dbReference>
<dbReference type="SUPFAM" id="SSF81901">
    <property type="entry name" value="HCP-like"/>
    <property type="match status" value="2"/>
</dbReference>
<dbReference type="InterPro" id="IPR050767">
    <property type="entry name" value="Sel1_AlgK"/>
</dbReference>
<protein>
    <recommendedName>
        <fullName evidence="4">HCP-like protein</fullName>
    </recommendedName>
</protein>
<dbReference type="SMART" id="SM00671">
    <property type="entry name" value="SEL1"/>
    <property type="match status" value="5"/>
</dbReference>
<dbReference type="Proteomes" id="UP000266861">
    <property type="component" value="Unassembled WGS sequence"/>
</dbReference>
<comment type="caution">
    <text evidence="2">The sequence shown here is derived from an EMBL/GenBank/DDBJ whole genome shotgun (WGS) entry which is preliminary data.</text>
</comment>
<dbReference type="Pfam" id="PF08238">
    <property type="entry name" value="Sel1"/>
    <property type="match status" value="7"/>
</dbReference>
<comment type="similarity">
    <text evidence="1">Belongs to the sel-1 family.</text>
</comment>
<dbReference type="InterPro" id="IPR006597">
    <property type="entry name" value="Sel1-like"/>
</dbReference>
<dbReference type="AlphaFoldDB" id="A0A397IWA8"/>
<evidence type="ECO:0000313" key="3">
    <source>
        <dbReference type="Proteomes" id="UP000266861"/>
    </source>
</evidence>
<dbReference type="PANTHER" id="PTHR11102">
    <property type="entry name" value="SEL-1-LIKE PROTEIN"/>
    <property type="match status" value="1"/>
</dbReference>
<keyword evidence="3" id="KW-1185">Reference proteome</keyword>
<organism evidence="2 3">
    <name type="scientific">Diversispora epigaea</name>
    <dbReference type="NCBI Taxonomy" id="1348612"/>
    <lineage>
        <taxon>Eukaryota</taxon>
        <taxon>Fungi</taxon>
        <taxon>Fungi incertae sedis</taxon>
        <taxon>Mucoromycota</taxon>
        <taxon>Glomeromycotina</taxon>
        <taxon>Glomeromycetes</taxon>
        <taxon>Diversisporales</taxon>
        <taxon>Diversisporaceae</taxon>
        <taxon>Diversispora</taxon>
    </lineage>
</organism>
<dbReference type="OrthoDB" id="272077at2759"/>
<dbReference type="EMBL" id="PQFF01000158">
    <property type="protein sequence ID" value="RHZ78056.1"/>
    <property type="molecule type" value="Genomic_DNA"/>
</dbReference>
<sequence length="285" mass="32237">MESVGRTYNSEESLDGWMAKENGYITAKNLWMDENEIDTTSAEYNFHRNGNSNKKGDEKKAFLWYLKSAEGDIMTDRIILDEEKAFKWYLKSAEEGNIIGKYNLGRCYQQGRGTTRHFNGEILQNNLGRCYQHGIGTTDESFQCFLKSAKGGDCEGQNSAGYCYHFGIGTKGEESAFQWYLKSAEGEIVLDRIILVIAISKGLERQKNEEKVFHWYSKSEGGNIGGQNGLGFCYEYGVGTIKDEEKAFQWYLKSAEGGLSYRQSNLGFCYANGFGTTKDEGEAFY</sequence>
<evidence type="ECO:0000313" key="2">
    <source>
        <dbReference type="EMBL" id="RHZ78056.1"/>
    </source>
</evidence>
<evidence type="ECO:0000256" key="1">
    <source>
        <dbReference type="ARBA" id="ARBA00038101"/>
    </source>
</evidence>
<reference evidence="2 3" key="1">
    <citation type="submission" date="2018-08" db="EMBL/GenBank/DDBJ databases">
        <title>Genome and evolution of the arbuscular mycorrhizal fungus Diversispora epigaea (formerly Glomus versiforme) and its bacterial endosymbionts.</title>
        <authorList>
            <person name="Sun X."/>
            <person name="Fei Z."/>
            <person name="Harrison M."/>
        </authorList>
    </citation>
    <scope>NUCLEOTIDE SEQUENCE [LARGE SCALE GENOMIC DNA]</scope>
    <source>
        <strain evidence="2 3">IT104</strain>
    </source>
</reference>
<evidence type="ECO:0008006" key="4">
    <source>
        <dbReference type="Google" id="ProtNLM"/>
    </source>
</evidence>
<dbReference type="Gene3D" id="1.25.40.10">
    <property type="entry name" value="Tetratricopeptide repeat domain"/>
    <property type="match status" value="3"/>
</dbReference>
<dbReference type="PANTHER" id="PTHR11102:SF160">
    <property type="entry name" value="ERAD-ASSOCIATED E3 UBIQUITIN-PROTEIN LIGASE COMPONENT HRD3"/>
    <property type="match status" value="1"/>
</dbReference>
<name>A0A397IWA8_9GLOM</name>
<dbReference type="STRING" id="1348612.A0A397IWA8"/>
<accession>A0A397IWA8</accession>